<proteinExistence type="predicted"/>
<dbReference type="Proteomes" id="UP001255856">
    <property type="component" value="Unassembled WGS sequence"/>
</dbReference>
<name>A0AAD9IGN1_PROWI</name>
<dbReference type="Pfam" id="PF09468">
    <property type="entry name" value="RNase_H2-Ydr279"/>
    <property type="match status" value="1"/>
</dbReference>
<organism evidence="2 3">
    <name type="scientific">Prototheca wickerhamii</name>
    <dbReference type="NCBI Taxonomy" id="3111"/>
    <lineage>
        <taxon>Eukaryota</taxon>
        <taxon>Viridiplantae</taxon>
        <taxon>Chlorophyta</taxon>
        <taxon>core chlorophytes</taxon>
        <taxon>Trebouxiophyceae</taxon>
        <taxon>Chlorellales</taxon>
        <taxon>Chlorellaceae</taxon>
        <taxon>Prototheca</taxon>
    </lineage>
</organism>
<evidence type="ECO:0000313" key="2">
    <source>
        <dbReference type="EMBL" id="KAK2075807.1"/>
    </source>
</evidence>
<dbReference type="InterPro" id="IPR019024">
    <property type="entry name" value="RNase_H2_suB_wHTH"/>
</dbReference>
<gene>
    <name evidence="2" type="ORF">QBZ16_001548</name>
</gene>
<dbReference type="InterPro" id="IPR040456">
    <property type="entry name" value="RNase_H2_suB"/>
</dbReference>
<evidence type="ECO:0000259" key="1">
    <source>
        <dbReference type="Pfam" id="PF09468"/>
    </source>
</evidence>
<reference evidence="2" key="1">
    <citation type="submission" date="2021-01" db="EMBL/GenBank/DDBJ databases">
        <authorList>
            <person name="Eckstrom K.M.E."/>
        </authorList>
    </citation>
    <scope>NUCLEOTIDE SEQUENCE</scope>
    <source>
        <strain evidence="2">UVCC 0001</strain>
    </source>
</reference>
<dbReference type="AlphaFoldDB" id="A0AAD9IGN1"/>
<dbReference type="GO" id="GO:0006401">
    <property type="term" value="P:RNA catabolic process"/>
    <property type="evidence" value="ECO:0007669"/>
    <property type="project" value="TreeGrafter"/>
</dbReference>
<dbReference type="PANTHER" id="PTHR13383">
    <property type="entry name" value="RIBONUCLEASE H2 SUBUNIT B"/>
    <property type="match status" value="1"/>
</dbReference>
<dbReference type="GO" id="GO:0005654">
    <property type="term" value="C:nucleoplasm"/>
    <property type="evidence" value="ECO:0007669"/>
    <property type="project" value="TreeGrafter"/>
</dbReference>
<comment type="caution">
    <text evidence="2">The sequence shown here is derived from an EMBL/GenBank/DDBJ whole genome shotgun (WGS) entry which is preliminary data.</text>
</comment>
<accession>A0AAD9IGN1</accession>
<keyword evidence="3" id="KW-1185">Reference proteome</keyword>
<protein>
    <recommendedName>
        <fullName evidence="1">Ribonuclease H2 subunit B wHTH domain-containing protein</fullName>
    </recommendedName>
</protein>
<evidence type="ECO:0000313" key="3">
    <source>
        <dbReference type="Proteomes" id="UP001255856"/>
    </source>
</evidence>
<dbReference type="GO" id="GO:0032299">
    <property type="term" value="C:ribonuclease H2 complex"/>
    <property type="evidence" value="ECO:0007669"/>
    <property type="project" value="InterPro"/>
</dbReference>
<dbReference type="Gene3D" id="1.10.20.120">
    <property type="match status" value="1"/>
</dbReference>
<dbReference type="EMBL" id="JASFZW010000013">
    <property type="protein sequence ID" value="KAK2075807.1"/>
    <property type="molecule type" value="Genomic_DNA"/>
</dbReference>
<feature type="domain" description="Ribonuclease H2 subunit B wHTH" evidence="1">
    <location>
        <begin position="74"/>
        <end position="113"/>
    </location>
</feature>
<dbReference type="Gene3D" id="2.20.25.530">
    <property type="match status" value="1"/>
</dbReference>
<sequence length="234" mass="24809">MGDALCEITIHRPNYGSWFLGQSVVQDGATCVATPVDPLFILLPALEKAAGRGYCDSEAIVEGLGPLALAVPALRRAKFDAVCETKTAGDLSFYLLNKTKAMLWLEGKVAATKEGLKQQRAWANAGPDGDDSLTAYAVGLLGEYLSESWLAALRERLGVEPPPVNVGGLDYAAMEYGVAGTEPEAKKPKAQANPKELAKLKAAEARQATKAAKLAKEAAGMRKLSGFFTVKPSQ</sequence>
<dbReference type="PANTHER" id="PTHR13383:SF11">
    <property type="entry name" value="RIBONUCLEASE H2 SUBUNIT B"/>
    <property type="match status" value="1"/>
</dbReference>